<keyword evidence="2 5" id="KW-0808">Transferase</keyword>
<dbReference type="GO" id="GO:0006298">
    <property type="term" value="P:mismatch repair"/>
    <property type="evidence" value="ECO:0007669"/>
    <property type="project" value="TreeGrafter"/>
</dbReference>
<proteinExistence type="predicted"/>
<evidence type="ECO:0000256" key="2">
    <source>
        <dbReference type="ARBA" id="ARBA00022679"/>
    </source>
</evidence>
<dbReference type="InterPro" id="IPR029063">
    <property type="entry name" value="SAM-dependent_MTases_sf"/>
</dbReference>
<evidence type="ECO:0000256" key="4">
    <source>
        <dbReference type="PIRSR" id="PIRSR000398-1"/>
    </source>
</evidence>
<dbReference type="AlphaFoldDB" id="A0A5C6CE68"/>
<evidence type="ECO:0000313" key="5">
    <source>
        <dbReference type="EMBL" id="TWU22558.1"/>
    </source>
</evidence>
<accession>A0A5C6CE68</accession>
<dbReference type="Proteomes" id="UP000319143">
    <property type="component" value="Unassembled WGS sequence"/>
</dbReference>
<keyword evidence="3" id="KW-0949">S-adenosyl-L-methionine</keyword>
<dbReference type="OrthoDB" id="9805629at2"/>
<evidence type="ECO:0000256" key="1">
    <source>
        <dbReference type="ARBA" id="ARBA00022603"/>
    </source>
</evidence>
<dbReference type="InterPro" id="IPR012327">
    <property type="entry name" value="MeTrfase_D12"/>
</dbReference>
<dbReference type="RefSeq" id="WP_146531737.1">
    <property type="nucleotide sequence ID" value="NZ_SJPV01000046.1"/>
</dbReference>
<dbReference type="SUPFAM" id="SSF53335">
    <property type="entry name" value="S-adenosyl-L-methionine-dependent methyltransferases"/>
    <property type="match status" value="1"/>
</dbReference>
<sequence>MKIAQPLKWWGGKSYLAKKIIDLMPRHLHYVEPYGGGLAVLLNKDPFDPRHQWGEKRHESGVSEVVNDLLSALQNFWQVLQDERAFMRFRRTVDATPFSERQFEAARKHAPQAKLDVAAAVKLFIRCRQSRCGAFNDFATLSRNRTRRMMNEQVSAWQRTVDGLPEVHSRLKRVVILCRDALDVIRQQDGEKTLFYLDPPYLHRTRATTGEYAHELTEYDHRSLLEAITDCKGAVMLSGYTNNLYEIALKDWNRHDFEIDNKAAGGKTKRIMTESVWCNF</sequence>
<evidence type="ECO:0000256" key="3">
    <source>
        <dbReference type="ARBA" id="ARBA00022691"/>
    </source>
</evidence>
<organism evidence="5 6">
    <name type="scientific">Novipirellula artificiosorum</name>
    <dbReference type="NCBI Taxonomy" id="2528016"/>
    <lineage>
        <taxon>Bacteria</taxon>
        <taxon>Pseudomonadati</taxon>
        <taxon>Planctomycetota</taxon>
        <taxon>Planctomycetia</taxon>
        <taxon>Pirellulales</taxon>
        <taxon>Pirellulaceae</taxon>
        <taxon>Novipirellula</taxon>
    </lineage>
</organism>
<dbReference type="PIRSF" id="PIRSF000398">
    <property type="entry name" value="M_m6A_EcoRV"/>
    <property type="match status" value="1"/>
</dbReference>
<dbReference type="PANTHER" id="PTHR30481:SF4">
    <property type="entry name" value="SITE-SPECIFIC DNA-METHYLTRANSFERASE (ADENINE-SPECIFIC)"/>
    <property type="match status" value="1"/>
</dbReference>
<feature type="binding site" evidence="4">
    <location>
        <position position="198"/>
    </location>
    <ligand>
        <name>S-adenosyl-L-methionine</name>
        <dbReference type="ChEBI" id="CHEBI:59789"/>
    </ligand>
</feature>
<feature type="binding site" evidence="4">
    <location>
        <position position="9"/>
    </location>
    <ligand>
        <name>S-adenosyl-L-methionine</name>
        <dbReference type="ChEBI" id="CHEBI:59789"/>
    </ligand>
</feature>
<feature type="binding site" evidence="4">
    <location>
        <position position="13"/>
    </location>
    <ligand>
        <name>S-adenosyl-L-methionine</name>
        <dbReference type="ChEBI" id="CHEBI:59789"/>
    </ligand>
</feature>
<dbReference type="EMBL" id="SJPV01000046">
    <property type="protein sequence ID" value="TWU22558.1"/>
    <property type="molecule type" value="Genomic_DNA"/>
</dbReference>
<keyword evidence="1 5" id="KW-0489">Methyltransferase</keyword>
<dbReference type="GO" id="GO:0032259">
    <property type="term" value="P:methylation"/>
    <property type="evidence" value="ECO:0007669"/>
    <property type="project" value="UniProtKB-KW"/>
</dbReference>
<dbReference type="GO" id="GO:0009307">
    <property type="term" value="P:DNA restriction-modification system"/>
    <property type="evidence" value="ECO:0007669"/>
    <property type="project" value="InterPro"/>
</dbReference>
<evidence type="ECO:0000313" key="6">
    <source>
        <dbReference type="Proteomes" id="UP000319143"/>
    </source>
</evidence>
<dbReference type="Gene3D" id="3.40.50.150">
    <property type="entry name" value="Vaccinia Virus protein VP39"/>
    <property type="match status" value="2"/>
</dbReference>
<gene>
    <name evidence="5" type="ORF">Poly41_71230</name>
</gene>
<dbReference type="GO" id="GO:0009007">
    <property type="term" value="F:site-specific DNA-methyltransferase (adenine-specific) activity"/>
    <property type="evidence" value="ECO:0007669"/>
    <property type="project" value="UniProtKB-EC"/>
</dbReference>
<dbReference type="InterPro" id="IPR012263">
    <property type="entry name" value="M_m6A_EcoRV"/>
</dbReference>
<comment type="caution">
    <text evidence="5">The sequence shown here is derived from an EMBL/GenBank/DDBJ whole genome shotgun (WGS) entry which is preliminary data.</text>
</comment>
<dbReference type="GO" id="GO:1904047">
    <property type="term" value="F:S-adenosyl-L-methionine binding"/>
    <property type="evidence" value="ECO:0007669"/>
    <property type="project" value="TreeGrafter"/>
</dbReference>
<dbReference type="Pfam" id="PF02086">
    <property type="entry name" value="MethyltransfD12"/>
    <property type="match status" value="1"/>
</dbReference>
<keyword evidence="6" id="KW-1185">Reference proteome</keyword>
<name>A0A5C6CE68_9BACT</name>
<dbReference type="PANTHER" id="PTHR30481">
    <property type="entry name" value="DNA ADENINE METHYLASE"/>
    <property type="match status" value="1"/>
</dbReference>
<dbReference type="GO" id="GO:0043565">
    <property type="term" value="F:sequence-specific DNA binding"/>
    <property type="evidence" value="ECO:0007669"/>
    <property type="project" value="TreeGrafter"/>
</dbReference>
<reference evidence="5 6" key="1">
    <citation type="submission" date="2019-02" db="EMBL/GenBank/DDBJ databases">
        <title>Deep-cultivation of Planctomycetes and their phenomic and genomic characterization uncovers novel biology.</title>
        <authorList>
            <person name="Wiegand S."/>
            <person name="Jogler M."/>
            <person name="Boedeker C."/>
            <person name="Pinto D."/>
            <person name="Vollmers J."/>
            <person name="Rivas-Marin E."/>
            <person name="Kohn T."/>
            <person name="Peeters S.H."/>
            <person name="Heuer A."/>
            <person name="Rast P."/>
            <person name="Oberbeckmann S."/>
            <person name="Bunk B."/>
            <person name="Jeske O."/>
            <person name="Meyerdierks A."/>
            <person name="Storesund J.E."/>
            <person name="Kallscheuer N."/>
            <person name="Luecker S."/>
            <person name="Lage O.M."/>
            <person name="Pohl T."/>
            <person name="Merkel B.J."/>
            <person name="Hornburger P."/>
            <person name="Mueller R.-W."/>
            <person name="Bruemmer F."/>
            <person name="Labrenz M."/>
            <person name="Spormann A.M."/>
            <person name="Op Den Camp H."/>
            <person name="Overmann J."/>
            <person name="Amann R."/>
            <person name="Jetten M.S.M."/>
            <person name="Mascher T."/>
            <person name="Medema M.H."/>
            <person name="Devos D.P."/>
            <person name="Kaster A.-K."/>
            <person name="Ovreas L."/>
            <person name="Rohde M."/>
            <person name="Galperin M.Y."/>
            <person name="Jogler C."/>
        </authorList>
    </citation>
    <scope>NUCLEOTIDE SEQUENCE [LARGE SCALE GENOMIC DNA]</scope>
    <source>
        <strain evidence="5 6">Poly41</strain>
    </source>
</reference>
<protein>
    <submittedName>
        <fullName evidence="5">D12 class N6 adenine-specific DNA methyltransferase</fullName>
    </submittedName>
</protein>
<feature type="binding site" evidence="4">
    <location>
        <position position="68"/>
    </location>
    <ligand>
        <name>S-adenosyl-L-methionine</name>
        <dbReference type="ChEBI" id="CHEBI:59789"/>
    </ligand>
</feature>
<dbReference type="PRINTS" id="PR00505">
    <property type="entry name" value="D12N6MTFRASE"/>
</dbReference>